<accession>A0AAV4X975</accession>
<evidence type="ECO:0000256" key="1">
    <source>
        <dbReference type="SAM" id="MobiDB-lite"/>
    </source>
</evidence>
<feature type="compositionally biased region" description="Basic and acidic residues" evidence="1">
    <location>
        <begin position="98"/>
        <end position="109"/>
    </location>
</feature>
<name>A0AAV4X975_CAEEX</name>
<keyword evidence="2" id="KW-0472">Membrane</keyword>
<reference evidence="3 4" key="1">
    <citation type="submission" date="2021-06" db="EMBL/GenBank/DDBJ databases">
        <title>Caerostris extrusa draft genome.</title>
        <authorList>
            <person name="Kono N."/>
            <person name="Arakawa K."/>
        </authorList>
    </citation>
    <scope>NUCLEOTIDE SEQUENCE [LARGE SCALE GENOMIC DNA]</scope>
</reference>
<feature type="transmembrane region" description="Helical" evidence="2">
    <location>
        <begin position="34"/>
        <end position="54"/>
    </location>
</feature>
<evidence type="ECO:0000313" key="3">
    <source>
        <dbReference type="EMBL" id="GIY90740.1"/>
    </source>
</evidence>
<evidence type="ECO:0000256" key="2">
    <source>
        <dbReference type="SAM" id="Phobius"/>
    </source>
</evidence>
<keyword evidence="2" id="KW-0812">Transmembrane</keyword>
<gene>
    <name evidence="3" type="ORF">CEXT_463911</name>
</gene>
<proteinExistence type="predicted"/>
<sequence>MVRNVTLGSCSMCARIGSILAPFVRELGKATYPAVPNVLYCLLAVTSSLLALLLPETKGQNMPDTFLESENFESKSTNENGTLKSSAEVKTESSNLDEEMKKNYEALDQ</sequence>
<keyword evidence="2" id="KW-1133">Transmembrane helix</keyword>
<feature type="compositionally biased region" description="Polar residues" evidence="1">
    <location>
        <begin position="74"/>
        <end position="85"/>
    </location>
</feature>
<dbReference type="InterPro" id="IPR036259">
    <property type="entry name" value="MFS_trans_sf"/>
</dbReference>
<comment type="caution">
    <text evidence="3">The sequence shown here is derived from an EMBL/GenBank/DDBJ whole genome shotgun (WGS) entry which is preliminary data.</text>
</comment>
<feature type="region of interest" description="Disordered" evidence="1">
    <location>
        <begin position="63"/>
        <end position="109"/>
    </location>
</feature>
<dbReference type="Proteomes" id="UP001054945">
    <property type="component" value="Unassembled WGS sequence"/>
</dbReference>
<dbReference type="AlphaFoldDB" id="A0AAV4X975"/>
<evidence type="ECO:0000313" key="4">
    <source>
        <dbReference type="Proteomes" id="UP001054945"/>
    </source>
</evidence>
<keyword evidence="4" id="KW-1185">Reference proteome</keyword>
<organism evidence="3 4">
    <name type="scientific">Caerostris extrusa</name>
    <name type="common">Bark spider</name>
    <name type="synonym">Caerostris bankana</name>
    <dbReference type="NCBI Taxonomy" id="172846"/>
    <lineage>
        <taxon>Eukaryota</taxon>
        <taxon>Metazoa</taxon>
        <taxon>Ecdysozoa</taxon>
        <taxon>Arthropoda</taxon>
        <taxon>Chelicerata</taxon>
        <taxon>Arachnida</taxon>
        <taxon>Araneae</taxon>
        <taxon>Araneomorphae</taxon>
        <taxon>Entelegynae</taxon>
        <taxon>Araneoidea</taxon>
        <taxon>Araneidae</taxon>
        <taxon>Caerostris</taxon>
    </lineage>
</organism>
<dbReference type="EMBL" id="BPLR01017347">
    <property type="protein sequence ID" value="GIY90740.1"/>
    <property type="molecule type" value="Genomic_DNA"/>
</dbReference>
<dbReference type="Gene3D" id="1.20.1250.20">
    <property type="entry name" value="MFS general substrate transporter like domains"/>
    <property type="match status" value="1"/>
</dbReference>
<protein>
    <submittedName>
        <fullName evidence="3">Uncharacterized protein</fullName>
    </submittedName>
</protein>